<keyword evidence="3" id="KW-1185">Reference proteome</keyword>
<dbReference type="Pfam" id="PF10029">
    <property type="entry name" value="DUF2271"/>
    <property type="match status" value="1"/>
</dbReference>
<sequence>MKFVITRLIVWFSALLLSGNVIAAPSEITLELPQIETSQYHRPYVAVWVEDAQQQPVKLIALWVEKPDWLKDLRRFWRKIGRSNTALVDAVSGATKKPGHYTLHWDGKDDQGQMLATGNYTFFVEAAREQGGRSLAKHAFQLPATHGVIEIAAEGELGVISAVMR</sequence>
<dbReference type="PIRSF" id="PIRSF014995">
    <property type="entry name" value="UCP014995"/>
    <property type="match status" value="1"/>
</dbReference>
<protein>
    <submittedName>
        <fullName evidence="2">DUF2271 domain-containing protein</fullName>
    </submittedName>
</protein>
<comment type="caution">
    <text evidence="2">The sequence shown here is derived from an EMBL/GenBank/DDBJ whole genome shotgun (WGS) entry which is preliminary data.</text>
</comment>
<evidence type="ECO:0000313" key="2">
    <source>
        <dbReference type="EMBL" id="MDP5134434.1"/>
    </source>
</evidence>
<feature type="signal peptide" evidence="1">
    <location>
        <begin position="1"/>
        <end position="23"/>
    </location>
</feature>
<evidence type="ECO:0000313" key="3">
    <source>
        <dbReference type="Proteomes" id="UP001231109"/>
    </source>
</evidence>
<organism evidence="2 3">
    <name type="scientific">Rheinheimera baltica</name>
    <dbReference type="NCBI Taxonomy" id="67576"/>
    <lineage>
        <taxon>Bacteria</taxon>
        <taxon>Pseudomonadati</taxon>
        <taxon>Pseudomonadota</taxon>
        <taxon>Gammaproteobacteria</taxon>
        <taxon>Chromatiales</taxon>
        <taxon>Chromatiaceae</taxon>
        <taxon>Rheinheimera</taxon>
    </lineage>
</organism>
<proteinExistence type="predicted"/>
<reference evidence="2 3" key="1">
    <citation type="submission" date="2022-11" db="EMBL/GenBank/DDBJ databases">
        <title>Viruses from the air-sea interface of a natural surface slick.</title>
        <authorList>
            <person name="Rahlff J."/>
            <person name="Holmfeldt K."/>
        </authorList>
    </citation>
    <scope>NUCLEOTIDE SEQUENCE [LARGE SCALE GENOMIC DNA]</scope>
    <source>
        <strain evidence="2 3">SMS4</strain>
    </source>
</reference>
<dbReference type="InterPro" id="IPR014469">
    <property type="entry name" value="DUF2271"/>
</dbReference>
<dbReference type="Gene3D" id="2.60.40.4070">
    <property type="match status" value="1"/>
</dbReference>
<feature type="chain" id="PRO_5045290631" evidence="1">
    <location>
        <begin position="24"/>
        <end position="165"/>
    </location>
</feature>
<dbReference type="EMBL" id="JAPJDZ010000001">
    <property type="protein sequence ID" value="MDP5134434.1"/>
    <property type="molecule type" value="Genomic_DNA"/>
</dbReference>
<dbReference type="RefSeq" id="WP_305973070.1">
    <property type="nucleotide sequence ID" value="NZ_JAPJDZ010000001.1"/>
</dbReference>
<name>A0ABT9HTH9_9GAMM</name>
<keyword evidence="1" id="KW-0732">Signal</keyword>
<dbReference type="Proteomes" id="UP001231109">
    <property type="component" value="Unassembled WGS sequence"/>
</dbReference>
<evidence type="ECO:0000256" key="1">
    <source>
        <dbReference type="SAM" id="SignalP"/>
    </source>
</evidence>
<accession>A0ABT9HTH9</accession>
<gene>
    <name evidence="2" type="ORF">ORJ04_00535</name>
</gene>